<sequence length="326" mass="36068">MPKIGNFNAYKLSLDACGTDTWNARVTAVRDLDPDLLGLQEIVVDEDATPHEQWDAQAAETINAFAADCGLTATIPATPGRPHGVAMAANAHRAWYTAILWKPDVVGFVPGSYRPLGSPDFWHGLTTSAFDIGAAEPLTVASYHGDPFRPTGRAGETLRIKGLLRRTGGVKPAVVVGDFNALSAALRRLRWWQWRQKHYDAEPYLKQRHDDLEYQVQPNRIGKRLRRQLADREPTKNLLRDGYMVDAAAHLGVPWHPTVGHWPDGQGDPDPWGKRRIDLILVSRPVVPGLQEYGVQDSTAALAGSDHLIPWITVDPVKITAPEARR</sequence>
<dbReference type="Gene3D" id="3.60.10.10">
    <property type="entry name" value="Endonuclease/exonuclease/phosphatase"/>
    <property type="match status" value="1"/>
</dbReference>
<feature type="domain" description="Endonuclease/exonuclease/phosphatase" evidence="1">
    <location>
        <begin position="21"/>
        <end position="307"/>
    </location>
</feature>
<dbReference type="Proteomes" id="UP001601303">
    <property type="component" value="Unassembled WGS sequence"/>
</dbReference>
<reference evidence="2 3" key="1">
    <citation type="submission" date="2024-10" db="EMBL/GenBank/DDBJ databases">
        <title>The Natural Products Discovery Center: Release of the First 8490 Sequenced Strains for Exploring Actinobacteria Biosynthetic Diversity.</title>
        <authorList>
            <person name="Kalkreuter E."/>
            <person name="Kautsar S.A."/>
            <person name="Yang D."/>
            <person name="Bader C.D."/>
            <person name="Teijaro C.N."/>
            <person name="Fluegel L."/>
            <person name="Davis C.M."/>
            <person name="Simpson J.R."/>
            <person name="Lauterbach L."/>
            <person name="Steele A.D."/>
            <person name="Gui C."/>
            <person name="Meng S."/>
            <person name="Li G."/>
            <person name="Viehrig K."/>
            <person name="Ye F."/>
            <person name="Su P."/>
            <person name="Kiefer A.F."/>
            <person name="Nichols A."/>
            <person name="Cepeda A.J."/>
            <person name="Yan W."/>
            <person name="Fan B."/>
            <person name="Jiang Y."/>
            <person name="Adhikari A."/>
            <person name="Zheng C.-J."/>
            <person name="Schuster L."/>
            <person name="Cowan T.M."/>
            <person name="Smanski M.J."/>
            <person name="Chevrette M.G."/>
            <person name="De Carvalho L.P.S."/>
            <person name="Shen B."/>
        </authorList>
    </citation>
    <scope>NUCLEOTIDE SEQUENCE [LARGE SCALE GENOMIC DNA]</scope>
    <source>
        <strain evidence="2 3">NPDC006488</strain>
    </source>
</reference>
<keyword evidence="3" id="KW-1185">Reference proteome</keyword>
<evidence type="ECO:0000313" key="2">
    <source>
        <dbReference type="EMBL" id="MFE9597139.1"/>
    </source>
</evidence>
<dbReference type="EMBL" id="JBIAHM010000001">
    <property type="protein sequence ID" value="MFE9597139.1"/>
    <property type="molecule type" value="Genomic_DNA"/>
</dbReference>
<dbReference type="InterPro" id="IPR005135">
    <property type="entry name" value="Endo/exonuclease/phosphatase"/>
</dbReference>
<dbReference type="Pfam" id="PF03372">
    <property type="entry name" value="Exo_endo_phos"/>
    <property type="match status" value="1"/>
</dbReference>
<dbReference type="SUPFAM" id="SSF56219">
    <property type="entry name" value="DNase I-like"/>
    <property type="match status" value="1"/>
</dbReference>
<organism evidence="2 3">
    <name type="scientific">Streptomyces hokutonensis</name>
    <dbReference type="NCBI Taxonomy" id="1306990"/>
    <lineage>
        <taxon>Bacteria</taxon>
        <taxon>Bacillati</taxon>
        <taxon>Actinomycetota</taxon>
        <taxon>Actinomycetes</taxon>
        <taxon>Kitasatosporales</taxon>
        <taxon>Streptomycetaceae</taxon>
        <taxon>Streptomyces</taxon>
    </lineage>
</organism>
<proteinExistence type="predicted"/>
<keyword evidence="2" id="KW-0255">Endonuclease</keyword>
<dbReference type="RefSeq" id="WP_388101557.1">
    <property type="nucleotide sequence ID" value="NZ_JBIAHM010000001.1"/>
</dbReference>
<accession>A0ABW6LTA8</accession>
<evidence type="ECO:0000259" key="1">
    <source>
        <dbReference type="Pfam" id="PF03372"/>
    </source>
</evidence>
<comment type="caution">
    <text evidence="2">The sequence shown here is derived from an EMBL/GenBank/DDBJ whole genome shotgun (WGS) entry which is preliminary data.</text>
</comment>
<evidence type="ECO:0000313" key="3">
    <source>
        <dbReference type="Proteomes" id="UP001601303"/>
    </source>
</evidence>
<keyword evidence="2" id="KW-0540">Nuclease</keyword>
<gene>
    <name evidence="2" type="ORF">ACFYNQ_01005</name>
</gene>
<keyword evidence="2" id="KW-0378">Hydrolase</keyword>
<protein>
    <submittedName>
        <fullName evidence="2">Endonuclease/exonuclease/phosphatase family protein</fullName>
    </submittedName>
</protein>
<dbReference type="GO" id="GO:0004519">
    <property type="term" value="F:endonuclease activity"/>
    <property type="evidence" value="ECO:0007669"/>
    <property type="project" value="UniProtKB-KW"/>
</dbReference>
<name>A0ABW6LTA8_9ACTN</name>
<dbReference type="InterPro" id="IPR036691">
    <property type="entry name" value="Endo/exonu/phosph_ase_sf"/>
</dbReference>